<keyword evidence="3" id="KW-1185">Reference proteome</keyword>
<evidence type="ECO:0000313" key="2">
    <source>
        <dbReference type="EMBL" id="KXA93481.1"/>
    </source>
</evidence>
<name>A0A133UGZ6_9EURY</name>
<proteinExistence type="predicted"/>
<evidence type="ECO:0000259" key="1">
    <source>
        <dbReference type="Pfam" id="PF01402"/>
    </source>
</evidence>
<dbReference type="InterPro" id="IPR002145">
    <property type="entry name" value="CopG"/>
</dbReference>
<evidence type="ECO:0000313" key="3">
    <source>
        <dbReference type="Proteomes" id="UP000070657"/>
    </source>
</evidence>
<gene>
    <name evidence="2" type="ORF">AKJ66_01940</name>
</gene>
<protein>
    <recommendedName>
        <fullName evidence="1">Ribbon-helix-helix protein CopG domain-containing protein</fullName>
    </recommendedName>
</protein>
<accession>A0A133UGZ6</accession>
<dbReference type="EMBL" id="LHXP01000017">
    <property type="protein sequence ID" value="KXA93481.1"/>
    <property type="molecule type" value="Genomic_DNA"/>
</dbReference>
<dbReference type="Proteomes" id="UP000070657">
    <property type="component" value="Unassembled WGS sequence"/>
</dbReference>
<dbReference type="GO" id="GO:0006355">
    <property type="term" value="P:regulation of DNA-templated transcription"/>
    <property type="evidence" value="ECO:0007669"/>
    <property type="project" value="InterPro"/>
</dbReference>
<dbReference type="AlphaFoldDB" id="A0A133UGZ6"/>
<comment type="caution">
    <text evidence="2">The sequence shown here is derived from an EMBL/GenBank/DDBJ whole genome shotgun (WGS) entry which is preliminary data.</text>
</comment>
<dbReference type="InterPro" id="IPR010985">
    <property type="entry name" value="Ribbon_hlx_hlx"/>
</dbReference>
<sequence>MGTISLPIEIMSGKNKTLSVYLPEKLIDLLDQIQAERNDPTRSDTVRVLLLTKLAEMSYLPEKEKKAFGIPQEGSEK</sequence>
<reference evidence="2 3" key="1">
    <citation type="journal article" date="2016" name="Sci. Rep.">
        <title>Metabolic traits of an uncultured archaeal lineage -MSBL1- from brine pools of the Red Sea.</title>
        <authorList>
            <person name="Mwirichia R."/>
            <person name="Alam I."/>
            <person name="Rashid M."/>
            <person name="Vinu M."/>
            <person name="Ba-Alawi W."/>
            <person name="Anthony Kamau A."/>
            <person name="Kamanda Ngugi D."/>
            <person name="Goker M."/>
            <person name="Klenk H.P."/>
            <person name="Bajic V."/>
            <person name="Stingl U."/>
        </authorList>
    </citation>
    <scope>NUCLEOTIDE SEQUENCE [LARGE SCALE GENOMIC DNA]</scope>
    <source>
        <strain evidence="2">SCGC-AAA259E22</strain>
    </source>
</reference>
<dbReference type="Pfam" id="PF01402">
    <property type="entry name" value="RHH_1"/>
    <property type="match status" value="1"/>
</dbReference>
<dbReference type="SUPFAM" id="SSF47598">
    <property type="entry name" value="Ribbon-helix-helix"/>
    <property type="match status" value="1"/>
</dbReference>
<dbReference type="CDD" id="cd22231">
    <property type="entry name" value="RHH_NikR_HicB-like"/>
    <property type="match status" value="1"/>
</dbReference>
<organism evidence="2 3">
    <name type="scientific">candidate division MSBL1 archaeon SCGC-AAA259E22</name>
    <dbReference type="NCBI Taxonomy" id="1698265"/>
    <lineage>
        <taxon>Archaea</taxon>
        <taxon>Methanobacteriati</taxon>
        <taxon>Methanobacteriota</taxon>
        <taxon>candidate division MSBL1</taxon>
    </lineage>
</organism>
<feature type="domain" description="Ribbon-helix-helix protein CopG" evidence="1">
    <location>
        <begin position="16"/>
        <end position="55"/>
    </location>
</feature>